<organism evidence="3 4">
    <name type="scientific">Clarias magur</name>
    <name type="common">Asian catfish</name>
    <name type="synonym">Macropteronotus magur</name>
    <dbReference type="NCBI Taxonomy" id="1594786"/>
    <lineage>
        <taxon>Eukaryota</taxon>
        <taxon>Metazoa</taxon>
        <taxon>Chordata</taxon>
        <taxon>Craniata</taxon>
        <taxon>Vertebrata</taxon>
        <taxon>Euteleostomi</taxon>
        <taxon>Actinopterygii</taxon>
        <taxon>Neopterygii</taxon>
        <taxon>Teleostei</taxon>
        <taxon>Ostariophysi</taxon>
        <taxon>Siluriformes</taxon>
        <taxon>Clariidae</taxon>
        <taxon>Clarias</taxon>
    </lineage>
</organism>
<comment type="similarity">
    <text evidence="1">Belongs to the asteroid family.</text>
</comment>
<dbReference type="EMBL" id="QNUK01000554">
    <property type="protein sequence ID" value="KAF5891782.1"/>
    <property type="molecule type" value="Genomic_DNA"/>
</dbReference>
<dbReference type="Proteomes" id="UP000727407">
    <property type="component" value="Unassembled WGS sequence"/>
</dbReference>
<evidence type="ECO:0000313" key="3">
    <source>
        <dbReference type="EMBL" id="KAF5891782.1"/>
    </source>
</evidence>
<protein>
    <submittedName>
        <fullName evidence="3">Protein asteroid 1-like</fullName>
    </submittedName>
</protein>
<gene>
    <name evidence="3" type="ORF">DAT39_018507</name>
</gene>
<proteinExistence type="inferred from homology"/>
<comment type="caution">
    <text evidence="3">The sequence shown here is derived from an EMBL/GenBank/DDBJ whole genome shotgun (WGS) entry which is preliminary data.</text>
</comment>
<evidence type="ECO:0000259" key="2">
    <source>
        <dbReference type="Pfam" id="PF12813"/>
    </source>
</evidence>
<dbReference type="SUPFAM" id="SSF88723">
    <property type="entry name" value="PIN domain-like"/>
    <property type="match status" value="1"/>
</dbReference>
<name>A0A8J4WUT0_CLAMG</name>
<sequence>FREINSNVYKIQTCLTMGVQGLQSYIEKSDFLKSHCFGKSKLIIDGSSLYYYLYFRSSLDQVHGGDYEGFEEIVTLFFRNLRLCSIEPYVVLDGGDDVSGKKLDTNNERRQDRITRAYTVSRGGSGDILPIFVINVFMQILRKLAVPFIQCLGEADWEVAALANEWNCPVLSNDSDFYIYSLESGYLPISHFQWREVRQNNFIPTKSYHVHTLCNAFKGLNKHHLPLFATILGNDVTKLDKSVFPNFSTRPGRKAQIHGLLMWLSRFRSPEEAIAVLLRPLGINSNSASMKDAIHQGMEDYRLGPSSIAQFFMSGTPPIRPPGPLQNLPDWTLKPLAEGKLTPVIIQVLILRRVMMSIQVENFGLNSSSKMSQLIRQVTYGVLLCTGRQKVGDSSTSSGEEQQYNVEEFDRQGINLTSYMVPAVPPRRVTDLHLDSLWESPENVRLQVLLDALCVSPAFNSLLIPANLQLAVYVTGFWLNRAQPEPTAEMFWALLINLVYGHLCREHRTEKEAGTVILRIKSLQDRKGEKHLDLELAHAYCQWLSCLKCSLTLSQLLNHPVPEPELLWLYNGSLVHAIAHELARGVEPESLLAGASCAVELYRNLQAALKREDPADDLSNAFTHLKANEPD</sequence>
<feature type="domain" description="Asteroid" evidence="2">
    <location>
        <begin position="132"/>
        <end position="217"/>
    </location>
</feature>
<dbReference type="AlphaFoldDB" id="A0A8J4WUT0"/>
<reference evidence="3" key="1">
    <citation type="submission" date="2020-07" db="EMBL/GenBank/DDBJ databases">
        <title>Clarias magur genome sequencing, assembly and annotation.</title>
        <authorList>
            <person name="Kushwaha B."/>
            <person name="Kumar R."/>
            <person name="Das P."/>
            <person name="Joshi C.G."/>
            <person name="Kumar D."/>
            <person name="Nagpure N.S."/>
            <person name="Pandey M."/>
            <person name="Agarwal S."/>
            <person name="Srivastava S."/>
            <person name="Singh M."/>
            <person name="Sahoo L."/>
            <person name="Jayasankar P."/>
            <person name="Meher P.K."/>
            <person name="Koringa P.G."/>
            <person name="Iquebal M.A."/>
            <person name="Das S.P."/>
            <person name="Bit A."/>
            <person name="Patnaik S."/>
            <person name="Patel N."/>
            <person name="Shah T.M."/>
            <person name="Hinsu A."/>
            <person name="Jena J.K."/>
        </authorList>
    </citation>
    <scope>NUCLEOTIDE SEQUENCE</scope>
    <source>
        <strain evidence="3">CIFAMagur01</strain>
        <tissue evidence="3">Testis</tissue>
    </source>
</reference>
<dbReference type="PANTHER" id="PTHR15665:SF1">
    <property type="entry name" value="PROTEIN ASTEROID HOMOLOG 1"/>
    <property type="match status" value="1"/>
</dbReference>
<dbReference type="Pfam" id="PF12813">
    <property type="entry name" value="XPG_I_2"/>
    <property type="match status" value="1"/>
</dbReference>
<dbReference type="InterPro" id="IPR029060">
    <property type="entry name" value="PIN-like_dom_sf"/>
</dbReference>
<keyword evidence="4" id="KW-1185">Reference proteome</keyword>
<evidence type="ECO:0000256" key="1">
    <source>
        <dbReference type="ARBA" id="ARBA00007398"/>
    </source>
</evidence>
<accession>A0A8J4WUT0</accession>
<feature type="non-terminal residue" evidence="3">
    <location>
        <position position="1"/>
    </location>
</feature>
<feature type="non-terminal residue" evidence="3">
    <location>
        <position position="631"/>
    </location>
</feature>
<dbReference type="OrthoDB" id="25987at2759"/>
<dbReference type="Gene3D" id="3.40.50.1010">
    <property type="entry name" value="5'-nuclease"/>
    <property type="match status" value="1"/>
</dbReference>
<dbReference type="InterPro" id="IPR039436">
    <property type="entry name" value="Asteroid_dom"/>
</dbReference>
<dbReference type="InterPro" id="IPR026832">
    <property type="entry name" value="Asteroid"/>
</dbReference>
<dbReference type="PANTHER" id="PTHR15665">
    <property type="entry name" value="ASTEROID PROTEIN"/>
    <property type="match status" value="1"/>
</dbReference>
<evidence type="ECO:0000313" key="4">
    <source>
        <dbReference type="Proteomes" id="UP000727407"/>
    </source>
</evidence>